<sequence length="1206" mass="139699">MATLQTSPQRTLLAEQPTIRRSLQQLRRGILVYVCSEFVLLALLAMAGWFLAVFLVDYGLFLLAGVDYVRDGSEGARAGVGVFLFRASWWTVLCATAVYLVAQRFLYRLLVPFRPEALALILERRFPQVLEERLVTAVELADPQTAERYGYSYRLVQYTAQSAEERLHHIPVRRVFNWARLRRLFLGGLGLWASVAALAYFATEWTATCWERNVVWKNRHWPLRVMLMLPDFAQQPRRGVPSGGEMPVRVFAWVNVVRTEDPSYPSGWRPATWADLFPDLENTSDPVARERQQIWELQPPVGPHTWLHILPDSWRLLTLDEVEARHKAMSAQQLRSEAIENLGELGRAVVDYLLPRIADRLAQASETERSLAQPDEETLRWLPKSWHDWSLVEIHDHLRFARRLTSDEVQRRLHSLRRPAGVPEDTALCLMSGWSPLAPPLLTTSTIQQIAWTNGWAEQLPPLTWSSSDWRDLPASWHNLAAAELERRLTQASEHYSLLALGRAVNAQLGELFKELERRADQRHWGRRIYYRRLHVYDQITLEYEELLTEEERRRIRAQVERLPVNRTPGSFEYRYEFRRIERPRRFRVFAGDAVTPWYHIDVRPLPTLRELLRWHREPGYLHNSSDWVERGPIVTALEGGQEIRFDAPIGSQIRLLARTTKPLQALEIALQDQRETDFYAALASQALLHGIFGHPASPFALSANAHTLHFYETRNPFVQQLHFSAGSDEFRVWLRPLRAEELRLVLRFTDNEGIRNSRRLTIVPQPDNEPEFQYANFEIVRREAITPRAIIPFSGLVRDDNGLTEVYYEVTVIQSDGKPLDGPTRIPLRTLNSAITLDSLEHLDLGTGEGLTRWTQPRTVRGGIGNRSVARILPLRTVGSVLASPATALAPLLLAGPLALLQPPVLEPVVEHEFRYEMRPLGAPFLTAQDEFLLTELVPRNVTVPDPNKPGKTITKPLEPPYRLVVRLVAVDNRMTVGTNDQLDREPQRTVYHAAFEFNVVTENDLLIEESRREEEIRERCDNILAKLTRIRDDLVKMRNEAEQLDEDRALRFARDCEDAQRNVSDCRDLVQREIIRDLRLIYRELWFNRVPQKELDRLDEKICRPLEQLVRDGDQFDLTQESIALLAQRLRNERQRVSPANFDPAVVQINLLIERFHKIIQEIKGLIEYAKALEILRDLIKAQERINELLKQTYEKRKREELQP</sequence>
<feature type="coiled-coil region" evidence="1">
    <location>
        <begin position="1174"/>
        <end position="1202"/>
    </location>
</feature>
<name>H5SLZ4_9BACT</name>
<feature type="transmembrane region" description="Helical" evidence="2">
    <location>
        <begin position="184"/>
        <end position="202"/>
    </location>
</feature>
<feature type="transmembrane region" description="Helical" evidence="2">
    <location>
        <begin position="76"/>
        <end position="102"/>
    </location>
</feature>
<dbReference type="EMBL" id="AP011768">
    <property type="protein sequence ID" value="BAL57180.1"/>
    <property type="molecule type" value="Genomic_DNA"/>
</dbReference>
<keyword evidence="2" id="KW-0812">Transmembrane</keyword>
<gene>
    <name evidence="3" type="ORF">HGMM_F48A06C23</name>
</gene>
<reference evidence="3" key="1">
    <citation type="journal article" date="2005" name="Environ. Microbiol.">
        <title>Genetic and functional properties of uncultivated thermophilic crenarchaeotes from a subsurface gold mine as revealed by analysis of genome fragments.</title>
        <authorList>
            <person name="Nunoura T."/>
            <person name="Hirayama H."/>
            <person name="Takami H."/>
            <person name="Oida H."/>
            <person name="Nishi S."/>
            <person name="Shimamura S."/>
            <person name="Suzuki Y."/>
            <person name="Inagaki F."/>
            <person name="Takai K."/>
            <person name="Nealson K.H."/>
            <person name="Horikoshi K."/>
        </authorList>
    </citation>
    <scope>NUCLEOTIDE SEQUENCE</scope>
</reference>
<reference evidence="3" key="2">
    <citation type="journal article" date="2012" name="PLoS ONE">
        <title>A Deeply Branching Thermophilic Bacterium with an Ancient Acetyl-CoA Pathway Dominates a Subsurface Ecosystem.</title>
        <authorList>
            <person name="Takami H."/>
            <person name="Noguchi H."/>
            <person name="Takaki Y."/>
            <person name="Uchiyama I."/>
            <person name="Toyoda A."/>
            <person name="Nishi S."/>
            <person name="Chee G.-J."/>
            <person name="Arai W."/>
            <person name="Nunoura T."/>
            <person name="Itoh T."/>
            <person name="Hattori M."/>
            <person name="Takai K."/>
        </authorList>
    </citation>
    <scope>NUCLEOTIDE SEQUENCE</scope>
</reference>
<feature type="coiled-coil region" evidence="1">
    <location>
        <begin position="1022"/>
        <end position="1049"/>
    </location>
</feature>
<evidence type="ECO:0000256" key="1">
    <source>
        <dbReference type="SAM" id="Coils"/>
    </source>
</evidence>
<organism evidence="3">
    <name type="scientific">uncultured Planctomycetota bacterium</name>
    <dbReference type="NCBI Taxonomy" id="120965"/>
    <lineage>
        <taxon>Bacteria</taxon>
        <taxon>Pseudomonadati</taxon>
        <taxon>Planctomycetota</taxon>
        <taxon>environmental samples</taxon>
    </lineage>
</organism>
<proteinExistence type="predicted"/>
<accession>H5SLZ4</accession>
<protein>
    <submittedName>
        <fullName evidence="3">Uncharacterized protein</fullName>
    </submittedName>
</protein>
<feature type="transmembrane region" description="Helical" evidence="2">
    <location>
        <begin position="30"/>
        <end position="56"/>
    </location>
</feature>
<keyword evidence="2" id="KW-0472">Membrane</keyword>
<evidence type="ECO:0000256" key="2">
    <source>
        <dbReference type="SAM" id="Phobius"/>
    </source>
</evidence>
<dbReference type="AlphaFoldDB" id="H5SLZ4"/>
<evidence type="ECO:0000313" key="3">
    <source>
        <dbReference type="EMBL" id="BAL57180.1"/>
    </source>
</evidence>
<keyword evidence="1" id="KW-0175">Coiled coil</keyword>
<keyword evidence="2" id="KW-1133">Transmembrane helix</keyword>